<reference evidence="1" key="1">
    <citation type="submission" date="2020-07" db="EMBL/GenBank/DDBJ databases">
        <title>Campylobacter molothri sp. nov. isolated from wild birds.</title>
        <authorList>
            <person name="Miller W.G."/>
            <person name="Chapman M.H."/>
            <person name="Yee E."/>
            <person name="Lopes B.S."/>
            <person name="Forbes K.J."/>
        </authorList>
    </citation>
    <scope>NUCLEOTIDE SEQUENCE</scope>
    <source>
        <strain evidence="1">RM9754</strain>
    </source>
</reference>
<protein>
    <submittedName>
        <fullName evidence="1">Uncharacterized protein</fullName>
    </submittedName>
</protein>
<proteinExistence type="predicted"/>
<dbReference type="Proteomes" id="UP001319828">
    <property type="component" value="Unassembled WGS sequence"/>
</dbReference>
<comment type="caution">
    <text evidence="1">The sequence shown here is derived from an EMBL/GenBank/DDBJ whole genome shotgun (WGS) entry which is preliminary data.</text>
</comment>
<keyword evidence="2" id="KW-1185">Reference proteome</keyword>
<evidence type="ECO:0000313" key="2">
    <source>
        <dbReference type="Proteomes" id="UP001319828"/>
    </source>
</evidence>
<dbReference type="EMBL" id="JACHUQ010000003">
    <property type="protein sequence ID" value="MBZ7974286.1"/>
    <property type="molecule type" value="Genomic_DNA"/>
</dbReference>
<sequence length="212" mass="22901">MQVNTYSNIASMTQTQVSNKKADEDTKKNTKDANLQSASSSKDINKDTLEKLSSLGGKGITQIYMVQFQQQTMNEVFGTSGTQAGIEGLLNGGNLDTAKSILSNIDFASLGYSGKNPLSMNTDELKQLISEDGFFGVDNTANRIADFVINGAGNDVDKLKEGLDGIKKGFEQAEKMWGEKLPQISQDTMDAAIKKVTDRIDELGGKTLDLQA</sequence>
<accession>A0ACC5W020</accession>
<evidence type="ECO:0000313" key="1">
    <source>
        <dbReference type="EMBL" id="MBZ7974286.1"/>
    </source>
</evidence>
<gene>
    <name evidence="1" type="ORF">H2252_02700</name>
</gene>
<organism evidence="1 2">
    <name type="scientific">Campylobacter molothri</name>
    <dbReference type="NCBI Taxonomy" id="1032242"/>
    <lineage>
        <taxon>Bacteria</taxon>
        <taxon>Pseudomonadati</taxon>
        <taxon>Campylobacterota</taxon>
        <taxon>Epsilonproteobacteria</taxon>
        <taxon>Campylobacterales</taxon>
        <taxon>Campylobacteraceae</taxon>
        <taxon>Campylobacter</taxon>
    </lineage>
</organism>
<name>A0ACC5W020_9BACT</name>